<dbReference type="NCBIfam" id="TIGR04126">
    <property type="entry name" value="PGF_CTERM"/>
    <property type="match status" value="1"/>
</dbReference>
<dbReference type="GO" id="GO:0030115">
    <property type="term" value="C:S-layer"/>
    <property type="evidence" value="ECO:0007669"/>
    <property type="project" value="UniProtKB-SubCell"/>
</dbReference>
<reference evidence="3" key="1">
    <citation type="submission" date="2019-12" db="EMBL/GenBank/DDBJ databases">
        <title>Whole-genome sequence of Halomicrobium mukohataei pws1.</title>
        <authorList>
            <person name="Verma D.K."/>
            <person name="Gopal K."/>
            <person name="Prasad E.S."/>
        </authorList>
    </citation>
    <scope>NUCLEOTIDE SEQUENCE</scope>
    <source>
        <strain evidence="3">Pws1</strain>
    </source>
</reference>
<proteinExistence type="predicted"/>
<evidence type="ECO:0000313" key="4">
    <source>
        <dbReference type="Proteomes" id="UP000608662"/>
    </source>
</evidence>
<dbReference type="InterPro" id="IPR026371">
    <property type="entry name" value="PGF_CTERM"/>
</dbReference>
<dbReference type="RefSeq" id="WP_170093097.1">
    <property type="nucleotide sequence ID" value="NZ_WOYG01000001.1"/>
</dbReference>
<evidence type="ECO:0000259" key="2">
    <source>
        <dbReference type="Pfam" id="PF24036"/>
    </source>
</evidence>
<protein>
    <submittedName>
        <fullName evidence="3">PGF-CTERM sorting domain-containing protein</fullName>
    </submittedName>
</protein>
<name>A0A847TT24_9EURY</name>
<dbReference type="AlphaFoldDB" id="A0A847TT24"/>
<sequence length="230" mass="23780">MDANRIAAVGVVATLLLVGSTGPAAAAQQPTFVVELDDRGDAAVTITYTYDLGDDAEQAAFAELQRNETATAAFEDRVHDRFERVANASENQTGRQMGIESAAVELTREDRTGVVEVSVQWNGLAATTEDGLVLDEPFASGFEPDRAFVVVLPDGYEATAVTPSPAESGDGRLEWAGGTALDDFEVVATAEPSADTDAATDADGPGFGVGGAVAALAATSLLALRRRSGT</sequence>
<comment type="caution">
    <text evidence="3">The sequence shown here is derived from an EMBL/GenBank/DDBJ whole genome shotgun (WGS) entry which is preliminary data.</text>
</comment>
<accession>A0A847TT24</accession>
<gene>
    <name evidence="3" type="ORF">GOC74_04515</name>
</gene>
<keyword evidence="1" id="KW-0732">Signal</keyword>
<dbReference type="InterPro" id="IPR055769">
    <property type="entry name" value="DUF7345"/>
</dbReference>
<dbReference type="Proteomes" id="UP000608662">
    <property type="component" value="Unassembled WGS sequence"/>
</dbReference>
<dbReference type="OrthoDB" id="240095at2157"/>
<dbReference type="Pfam" id="PF24036">
    <property type="entry name" value="DUF7345"/>
    <property type="match status" value="1"/>
</dbReference>
<dbReference type="EMBL" id="WOYG01000001">
    <property type="protein sequence ID" value="NLV09192.1"/>
    <property type="molecule type" value="Genomic_DNA"/>
</dbReference>
<organism evidence="3 4">
    <name type="scientific">Halomicrobium mukohataei</name>
    <dbReference type="NCBI Taxonomy" id="57705"/>
    <lineage>
        <taxon>Archaea</taxon>
        <taxon>Methanobacteriati</taxon>
        <taxon>Methanobacteriota</taxon>
        <taxon>Stenosarchaea group</taxon>
        <taxon>Halobacteria</taxon>
        <taxon>Halobacteriales</taxon>
        <taxon>Haloarculaceae</taxon>
        <taxon>Halomicrobium</taxon>
    </lineage>
</organism>
<feature type="domain" description="DUF7345" evidence="2">
    <location>
        <begin position="34"/>
        <end position="156"/>
    </location>
</feature>
<evidence type="ECO:0000256" key="1">
    <source>
        <dbReference type="ARBA" id="ARBA00022729"/>
    </source>
</evidence>
<evidence type="ECO:0000313" key="3">
    <source>
        <dbReference type="EMBL" id="NLV09192.1"/>
    </source>
</evidence>
<dbReference type="GO" id="GO:0005886">
    <property type="term" value="C:plasma membrane"/>
    <property type="evidence" value="ECO:0007669"/>
    <property type="project" value="UniProtKB-SubCell"/>
</dbReference>